<keyword evidence="10 12" id="KW-0472">Membrane</keyword>
<dbReference type="PRINTS" id="PR00727">
    <property type="entry name" value="LEADERPTASE"/>
</dbReference>
<dbReference type="InterPro" id="IPR019756">
    <property type="entry name" value="Pept_S26A_signal_pept_1_Ser-AS"/>
</dbReference>
<dbReference type="PROSITE" id="PS00761">
    <property type="entry name" value="SPASE_I_3"/>
    <property type="match status" value="1"/>
</dbReference>
<evidence type="ECO:0000256" key="4">
    <source>
        <dbReference type="ARBA" id="ARBA00013208"/>
    </source>
</evidence>
<proteinExistence type="inferred from homology"/>
<evidence type="ECO:0000256" key="11">
    <source>
        <dbReference type="PIRSR" id="PIRSR600223-1"/>
    </source>
</evidence>
<gene>
    <name evidence="15" type="ORF">QI30_10530</name>
</gene>
<dbReference type="OrthoDB" id="9802919at2"/>
<dbReference type="RefSeq" id="WP_126990770.1">
    <property type="nucleotide sequence ID" value="NZ_JTFC01000031.1"/>
</dbReference>
<dbReference type="PROSITE" id="PS00501">
    <property type="entry name" value="SPASE_I_1"/>
    <property type="match status" value="1"/>
</dbReference>
<dbReference type="Pfam" id="PF10502">
    <property type="entry name" value="Peptidase_S26"/>
    <property type="match status" value="1"/>
</dbReference>
<dbReference type="InterPro" id="IPR019758">
    <property type="entry name" value="Pept_S26A_signal_pept_1_CS"/>
</dbReference>
<evidence type="ECO:0000256" key="5">
    <source>
        <dbReference type="ARBA" id="ARBA00022475"/>
    </source>
</evidence>
<dbReference type="CDD" id="cd06530">
    <property type="entry name" value="S26_SPase_I"/>
    <property type="match status" value="1"/>
</dbReference>
<dbReference type="Gene3D" id="2.10.109.10">
    <property type="entry name" value="Umud Fragment, subunit A"/>
    <property type="match status" value="1"/>
</dbReference>
<evidence type="ECO:0000256" key="1">
    <source>
        <dbReference type="ARBA" id="ARBA00000677"/>
    </source>
</evidence>
<feature type="active site" evidence="11">
    <location>
        <position position="85"/>
    </location>
</feature>
<dbReference type="SUPFAM" id="SSF51306">
    <property type="entry name" value="LexA/Signal peptidase"/>
    <property type="match status" value="1"/>
</dbReference>
<keyword evidence="9 12" id="KW-1133">Transmembrane helix</keyword>
<dbReference type="GO" id="GO:0004252">
    <property type="term" value="F:serine-type endopeptidase activity"/>
    <property type="evidence" value="ECO:0007669"/>
    <property type="project" value="InterPro"/>
</dbReference>
<dbReference type="FunFam" id="2.10.109.10:FF:000008">
    <property type="entry name" value="Signal peptidase I"/>
    <property type="match status" value="1"/>
</dbReference>
<keyword evidence="5" id="KW-1003">Cell membrane</keyword>
<evidence type="ECO:0000256" key="13">
    <source>
        <dbReference type="RuleBase" id="RU362042"/>
    </source>
</evidence>
<feature type="transmembrane region" description="Helical" evidence="12">
    <location>
        <begin position="20"/>
        <end position="40"/>
    </location>
</feature>
<evidence type="ECO:0000256" key="7">
    <source>
        <dbReference type="ARBA" id="ARBA00022692"/>
    </source>
</evidence>
<dbReference type="GO" id="GO:0005886">
    <property type="term" value="C:plasma membrane"/>
    <property type="evidence" value="ECO:0007669"/>
    <property type="project" value="UniProtKB-SubCell"/>
</dbReference>
<comment type="subcellular location">
    <subcellularLocation>
        <location evidence="2">Cell membrane</location>
        <topology evidence="2">Single-pass type II membrane protein</topology>
    </subcellularLocation>
    <subcellularLocation>
        <location evidence="13">Membrane</location>
        <topology evidence="13">Single-pass type II membrane protein</topology>
    </subcellularLocation>
</comment>
<evidence type="ECO:0000256" key="2">
    <source>
        <dbReference type="ARBA" id="ARBA00004401"/>
    </source>
</evidence>
<comment type="caution">
    <text evidence="15">The sequence shown here is derived from an EMBL/GenBank/DDBJ whole genome shotgun (WGS) entry which is preliminary data.</text>
</comment>
<feature type="active site" evidence="11">
    <location>
        <position position="44"/>
    </location>
</feature>
<evidence type="ECO:0000313" key="16">
    <source>
        <dbReference type="Proteomes" id="UP000288623"/>
    </source>
</evidence>
<dbReference type="GO" id="GO:0006465">
    <property type="term" value="P:signal peptide processing"/>
    <property type="evidence" value="ECO:0007669"/>
    <property type="project" value="InterPro"/>
</dbReference>
<evidence type="ECO:0000256" key="10">
    <source>
        <dbReference type="ARBA" id="ARBA00023136"/>
    </source>
</evidence>
<keyword evidence="16" id="KW-1185">Reference proteome</keyword>
<protein>
    <recommendedName>
        <fullName evidence="4 12">Signal peptidase I</fullName>
        <ecNumber evidence="4 12">3.4.21.89</ecNumber>
    </recommendedName>
</protein>
<keyword evidence="8 12" id="KW-0378">Hydrolase</keyword>
<evidence type="ECO:0000256" key="8">
    <source>
        <dbReference type="ARBA" id="ARBA00022801"/>
    </source>
</evidence>
<reference evidence="15 16" key="1">
    <citation type="submission" date="2014-11" db="EMBL/GenBank/DDBJ databases">
        <title>Genome sequence and analysis of novel Kurthia sp.</title>
        <authorList>
            <person name="Lawson J.N."/>
            <person name="Gonzalez J.E."/>
            <person name="Rinauldi L."/>
            <person name="Xuan Z."/>
            <person name="Firman A."/>
            <person name="Shaddox L."/>
            <person name="Trudeau A."/>
            <person name="Shah S."/>
            <person name="Reiman D."/>
        </authorList>
    </citation>
    <scope>NUCLEOTIDE SEQUENCE [LARGE SCALE GENOMIC DNA]</scope>
    <source>
        <strain evidence="15 16">3B1D</strain>
    </source>
</reference>
<accession>A0A433RT72</accession>
<dbReference type="InterPro" id="IPR036286">
    <property type="entry name" value="LexA/Signal_pep-like_sf"/>
</dbReference>
<evidence type="ECO:0000313" key="15">
    <source>
        <dbReference type="EMBL" id="RUS55367.1"/>
    </source>
</evidence>
<dbReference type="PANTHER" id="PTHR43390">
    <property type="entry name" value="SIGNAL PEPTIDASE I"/>
    <property type="match status" value="1"/>
</dbReference>
<dbReference type="PANTHER" id="PTHR43390:SF1">
    <property type="entry name" value="CHLOROPLAST PROCESSING PEPTIDASE"/>
    <property type="match status" value="1"/>
</dbReference>
<dbReference type="InterPro" id="IPR000223">
    <property type="entry name" value="Pept_S26A_signal_pept_1"/>
</dbReference>
<dbReference type="PROSITE" id="PS00760">
    <property type="entry name" value="SPASE_I_2"/>
    <property type="match status" value="1"/>
</dbReference>
<sequence>MEEEKLKKEKSDLWEWIKALIIAFLLAALIRFVLFTPIVVDGESMMPTLESGERMIVNKLNYKVGDIQRFDIVVFHAPEKKDYIKRVIGVPGDTLEYKNDQLYINDKKVNETYLQDYKNQIVDGGTLTEDFSLLDYTGKKIIPKGYYFVMGDNRRNSKDSRHIGLVSEEKIVGKASVVFWPIENFGTID</sequence>
<keyword evidence="6 12" id="KW-0645">Protease</keyword>
<comment type="catalytic activity">
    <reaction evidence="1 12">
        <text>Cleavage of hydrophobic, N-terminal signal or leader sequences from secreted and periplasmic proteins.</text>
        <dbReference type="EC" id="3.4.21.89"/>
    </reaction>
</comment>
<name>A0A433RT72_9BACL</name>
<evidence type="ECO:0000256" key="9">
    <source>
        <dbReference type="ARBA" id="ARBA00022989"/>
    </source>
</evidence>
<organism evidence="15 16">
    <name type="scientific">Candidatus Kurthia intestinigallinarum</name>
    <dbReference type="NCBI Taxonomy" id="1562256"/>
    <lineage>
        <taxon>Bacteria</taxon>
        <taxon>Bacillati</taxon>
        <taxon>Bacillota</taxon>
        <taxon>Bacilli</taxon>
        <taxon>Bacillales</taxon>
        <taxon>Caryophanaceae</taxon>
        <taxon>Kurthia</taxon>
    </lineage>
</organism>
<evidence type="ECO:0000259" key="14">
    <source>
        <dbReference type="Pfam" id="PF10502"/>
    </source>
</evidence>
<evidence type="ECO:0000256" key="6">
    <source>
        <dbReference type="ARBA" id="ARBA00022670"/>
    </source>
</evidence>
<evidence type="ECO:0000256" key="12">
    <source>
        <dbReference type="RuleBase" id="RU003993"/>
    </source>
</evidence>
<dbReference type="AlphaFoldDB" id="A0A433RT72"/>
<evidence type="ECO:0000256" key="3">
    <source>
        <dbReference type="ARBA" id="ARBA00009370"/>
    </source>
</evidence>
<dbReference type="GO" id="GO:0009003">
    <property type="term" value="F:signal peptidase activity"/>
    <property type="evidence" value="ECO:0007669"/>
    <property type="project" value="UniProtKB-EC"/>
</dbReference>
<keyword evidence="7 12" id="KW-0812">Transmembrane</keyword>
<dbReference type="EC" id="3.4.21.89" evidence="4 12"/>
<comment type="similarity">
    <text evidence="3 13">Belongs to the peptidase S26 family.</text>
</comment>
<dbReference type="Proteomes" id="UP000288623">
    <property type="component" value="Unassembled WGS sequence"/>
</dbReference>
<feature type="domain" description="Peptidase S26" evidence="14">
    <location>
        <begin position="13"/>
        <end position="180"/>
    </location>
</feature>
<dbReference type="NCBIfam" id="TIGR02227">
    <property type="entry name" value="sigpep_I_bact"/>
    <property type="match status" value="1"/>
</dbReference>
<dbReference type="InterPro" id="IPR019533">
    <property type="entry name" value="Peptidase_S26"/>
</dbReference>
<dbReference type="InterPro" id="IPR019757">
    <property type="entry name" value="Pept_S26A_signal_pept_1_Lys-AS"/>
</dbReference>
<dbReference type="EMBL" id="JTFC01000031">
    <property type="protein sequence ID" value="RUS55367.1"/>
    <property type="molecule type" value="Genomic_DNA"/>
</dbReference>